<dbReference type="InterPro" id="IPR053202">
    <property type="entry name" value="EGF_Rcpt_Signaling_Reg"/>
</dbReference>
<gene>
    <name evidence="2" type="ORF">A2V80_01455</name>
</gene>
<dbReference type="SUPFAM" id="SSF53335">
    <property type="entry name" value="S-adenosyl-L-methionine-dependent methyltransferases"/>
    <property type="match status" value="1"/>
</dbReference>
<sequence length="207" mass="23988">MFKTDKFYGPASYSQNGEDLILNKIFTKQNGHYVDVGAHHPFRYSNTYLLYKNGWSGINIEPTPGSKQLFDTLRKRDINLEIAIGKKATKKFYMFWDSALNTFSKKRADKVMASKQSKLKKLALVKIIPLNILLNKYTQKYCIDLLNVDTEGMEMEILKTNNWNKYSPKIIAIEHLGQENIINNYLNGRGYNLINKTKLTSIYQLDD</sequence>
<evidence type="ECO:0000259" key="1">
    <source>
        <dbReference type="Pfam" id="PF05050"/>
    </source>
</evidence>
<feature type="domain" description="Methyltransferase FkbM" evidence="1">
    <location>
        <begin position="35"/>
        <end position="191"/>
    </location>
</feature>
<dbReference type="EMBL" id="MGFU01000001">
    <property type="protein sequence ID" value="OGM14797.1"/>
    <property type="molecule type" value="Genomic_DNA"/>
</dbReference>
<dbReference type="Proteomes" id="UP000179013">
    <property type="component" value="Unassembled WGS sequence"/>
</dbReference>
<evidence type="ECO:0000313" key="3">
    <source>
        <dbReference type="Proteomes" id="UP000179013"/>
    </source>
</evidence>
<dbReference type="GO" id="GO:0016197">
    <property type="term" value="P:endosomal transport"/>
    <property type="evidence" value="ECO:0007669"/>
    <property type="project" value="TreeGrafter"/>
</dbReference>
<protein>
    <recommendedName>
        <fullName evidence="1">Methyltransferase FkbM domain-containing protein</fullName>
    </recommendedName>
</protein>
<dbReference type="GO" id="GO:0005886">
    <property type="term" value="C:plasma membrane"/>
    <property type="evidence" value="ECO:0007669"/>
    <property type="project" value="TreeGrafter"/>
</dbReference>
<dbReference type="InterPro" id="IPR029063">
    <property type="entry name" value="SAM-dependent_MTases_sf"/>
</dbReference>
<dbReference type="GO" id="GO:0006888">
    <property type="term" value="P:endoplasmic reticulum to Golgi vesicle-mediated transport"/>
    <property type="evidence" value="ECO:0007669"/>
    <property type="project" value="TreeGrafter"/>
</dbReference>
<dbReference type="InterPro" id="IPR006342">
    <property type="entry name" value="FkbM_mtfrase"/>
</dbReference>
<organism evidence="2 3">
    <name type="scientific">Candidatus Woesebacteria bacterium RBG_16_39_8b</name>
    <dbReference type="NCBI Taxonomy" id="1802482"/>
    <lineage>
        <taxon>Bacteria</taxon>
        <taxon>Candidatus Woeseibacteriota</taxon>
    </lineage>
</organism>
<dbReference type="AlphaFoldDB" id="A0A1F7XIF8"/>
<accession>A0A1F7XIF8</accession>
<dbReference type="PANTHER" id="PTHR34009:SF2">
    <property type="entry name" value="PROTEIN STAR"/>
    <property type="match status" value="1"/>
</dbReference>
<dbReference type="PANTHER" id="PTHR34009">
    <property type="entry name" value="PROTEIN STAR"/>
    <property type="match status" value="1"/>
</dbReference>
<dbReference type="Pfam" id="PF05050">
    <property type="entry name" value="Methyltransf_21"/>
    <property type="match status" value="1"/>
</dbReference>
<reference evidence="2 3" key="1">
    <citation type="journal article" date="2016" name="Nat. Commun.">
        <title>Thousands of microbial genomes shed light on interconnected biogeochemical processes in an aquifer system.</title>
        <authorList>
            <person name="Anantharaman K."/>
            <person name="Brown C.T."/>
            <person name="Hug L.A."/>
            <person name="Sharon I."/>
            <person name="Castelle C.J."/>
            <person name="Probst A.J."/>
            <person name="Thomas B.C."/>
            <person name="Singh A."/>
            <person name="Wilkins M.J."/>
            <person name="Karaoz U."/>
            <person name="Brodie E.L."/>
            <person name="Williams K.H."/>
            <person name="Hubbard S.S."/>
            <person name="Banfield J.F."/>
        </authorList>
    </citation>
    <scope>NUCLEOTIDE SEQUENCE [LARGE SCALE GENOMIC DNA]</scope>
</reference>
<comment type="caution">
    <text evidence="2">The sequence shown here is derived from an EMBL/GenBank/DDBJ whole genome shotgun (WGS) entry which is preliminary data.</text>
</comment>
<proteinExistence type="predicted"/>
<dbReference type="GO" id="GO:0005737">
    <property type="term" value="C:cytoplasm"/>
    <property type="evidence" value="ECO:0007669"/>
    <property type="project" value="GOC"/>
</dbReference>
<name>A0A1F7XIF8_9BACT</name>
<evidence type="ECO:0000313" key="2">
    <source>
        <dbReference type="EMBL" id="OGM14797.1"/>
    </source>
</evidence>
<dbReference type="Gene3D" id="3.40.50.150">
    <property type="entry name" value="Vaccinia Virus protein VP39"/>
    <property type="match status" value="1"/>
</dbReference>